<comment type="cofactor">
    <cofactor evidence="1">
        <name>[4Fe-4S] cluster</name>
        <dbReference type="ChEBI" id="CHEBI:49883"/>
    </cofactor>
</comment>
<dbReference type="SFLD" id="SFLDG01067">
    <property type="entry name" value="SPASM/twitch_domain_containing"/>
    <property type="match status" value="1"/>
</dbReference>
<feature type="domain" description="Radical SAM core" evidence="6">
    <location>
        <begin position="83"/>
        <end position="309"/>
    </location>
</feature>
<evidence type="ECO:0000259" key="6">
    <source>
        <dbReference type="PROSITE" id="PS51918"/>
    </source>
</evidence>
<dbReference type="CDD" id="cd01335">
    <property type="entry name" value="Radical_SAM"/>
    <property type="match status" value="1"/>
</dbReference>
<dbReference type="SUPFAM" id="SSF102114">
    <property type="entry name" value="Radical SAM enzymes"/>
    <property type="match status" value="1"/>
</dbReference>
<evidence type="ECO:0000256" key="3">
    <source>
        <dbReference type="ARBA" id="ARBA00022723"/>
    </source>
</evidence>
<dbReference type="Gene3D" id="3.20.20.70">
    <property type="entry name" value="Aldolase class I"/>
    <property type="match status" value="1"/>
</dbReference>
<dbReference type="InterPro" id="IPR007197">
    <property type="entry name" value="rSAM"/>
</dbReference>
<dbReference type="PROSITE" id="PS51918">
    <property type="entry name" value="RADICAL_SAM"/>
    <property type="match status" value="1"/>
</dbReference>
<protein>
    <submittedName>
        <fullName evidence="7">Radical SAM protein</fullName>
    </submittedName>
</protein>
<dbReference type="SFLD" id="SFLDS00029">
    <property type="entry name" value="Radical_SAM"/>
    <property type="match status" value="1"/>
</dbReference>
<dbReference type="AlphaFoldDB" id="A0A7C9MVQ9"/>
<dbReference type="InterPro" id="IPR058240">
    <property type="entry name" value="rSAM_sf"/>
</dbReference>
<keyword evidence="8" id="KW-1185">Reference proteome</keyword>
<dbReference type="EMBL" id="WVUD01000020">
    <property type="protein sequence ID" value="MYL83794.1"/>
    <property type="molecule type" value="Genomic_DNA"/>
</dbReference>
<dbReference type="RefSeq" id="WP_160961299.1">
    <property type="nucleotide sequence ID" value="NZ_WVUD01000020.1"/>
</dbReference>
<dbReference type="GO" id="GO:0051536">
    <property type="term" value="F:iron-sulfur cluster binding"/>
    <property type="evidence" value="ECO:0007669"/>
    <property type="project" value="UniProtKB-KW"/>
</dbReference>
<evidence type="ECO:0000313" key="8">
    <source>
        <dbReference type="Proteomes" id="UP000482487"/>
    </source>
</evidence>
<sequence>MTVTESLCPVCLARLPARREIVGEDGWLVRTCPQHGEFRSRFWHGPPGLAGWERPKTPRLGSTPAGTAPGEGCPFVCGLCPEHTQRTCTVVFEITGRCNLGCPVCFADAGTGFAADPTLAAVETRLMRARRAAGPANLQLSGGEPTLRTDLPEIVALAKKAGFPFVQLNTNGLALAADPALAGRLAGAGLDSVFLQCDGVSDAVHVALRGRSLAREKRAAIDACAAANLGVVLVATLVPGVNDGEVGALIRLAATLAPAVRGVHFQPAAHFGRYPGNGANAPRLTLPEVMAALEGQTEGMVRAADLHPPCCEHSLCSFSATYRVAPGGRLTLAGGGGCCDKSAIPAEEGARQSMAFVARQWGAAKAAPAGEQIKDDFDRFLAAAAAAPSLSISAMAFMDAWTLDLERARGCCIHVAAPDDRLIPFCLYNLTAADGTALYRRKTCA</sequence>
<dbReference type="InterPro" id="IPR034474">
    <property type="entry name" value="Methyltransferase_Class_D"/>
</dbReference>
<dbReference type="InterPro" id="IPR056488">
    <property type="entry name" value="Zn_ribbon_HMPTM"/>
</dbReference>
<dbReference type="Pfam" id="PF04055">
    <property type="entry name" value="Radical_SAM"/>
    <property type="match status" value="1"/>
</dbReference>
<organism evidence="7 8">
    <name type="scientific">Solidesulfovibrio aerotolerans</name>
    <dbReference type="NCBI Taxonomy" id="295255"/>
    <lineage>
        <taxon>Bacteria</taxon>
        <taxon>Pseudomonadati</taxon>
        <taxon>Thermodesulfobacteriota</taxon>
        <taxon>Desulfovibrionia</taxon>
        <taxon>Desulfovibrionales</taxon>
        <taxon>Desulfovibrionaceae</taxon>
        <taxon>Solidesulfovibrio</taxon>
    </lineage>
</organism>
<keyword evidence="5" id="KW-0411">Iron-sulfur</keyword>
<dbReference type="Pfam" id="PF23545">
    <property type="entry name" value="Zn_ribbon_HMPTM"/>
    <property type="match status" value="1"/>
</dbReference>
<dbReference type="PANTHER" id="PTHR43306:SF1">
    <property type="entry name" value="7,8-DIHYDRO-6-HYDROXYMETHYLPTERIN DIMETHYLTRANSFERASE"/>
    <property type="match status" value="1"/>
</dbReference>
<dbReference type="InterPro" id="IPR054698">
    <property type="entry name" value="rSAM_Se_TrsS"/>
</dbReference>
<dbReference type="InterPro" id="IPR013785">
    <property type="entry name" value="Aldolase_TIM"/>
</dbReference>
<comment type="caution">
    <text evidence="7">The sequence shown here is derived from an EMBL/GenBank/DDBJ whole genome shotgun (WGS) entry which is preliminary data.</text>
</comment>
<accession>A0A7C9MVQ9</accession>
<dbReference type="GO" id="GO:0003824">
    <property type="term" value="F:catalytic activity"/>
    <property type="evidence" value="ECO:0007669"/>
    <property type="project" value="InterPro"/>
</dbReference>
<name>A0A7C9MVQ9_9BACT</name>
<evidence type="ECO:0000256" key="2">
    <source>
        <dbReference type="ARBA" id="ARBA00022691"/>
    </source>
</evidence>
<keyword evidence="2" id="KW-0949">S-adenosyl-L-methionine</keyword>
<dbReference type="NCBIfam" id="NF045646">
    <property type="entry name" value="rSAM_Se_TrsS"/>
    <property type="match status" value="1"/>
</dbReference>
<dbReference type="GO" id="GO:0046872">
    <property type="term" value="F:metal ion binding"/>
    <property type="evidence" value="ECO:0007669"/>
    <property type="project" value="UniProtKB-KW"/>
</dbReference>
<reference evidence="7 8" key="1">
    <citation type="submission" date="2020-01" db="EMBL/GenBank/DDBJ databases">
        <title>Genome sequence of Desulfovibrio aerotolerans DSM 16695(T).</title>
        <authorList>
            <person name="Karnachuk O."/>
            <person name="Avakyan M."/>
            <person name="Mardanov A."/>
            <person name="Kadnikov V."/>
            <person name="Ravin N."/>
        </authorList>
    </citation>
    <scope>NUCLEOTIDE SEQUENCE [LARGE SCALE GENOMIC DNA]</scope>
    <source>
        <strain evidence="7 8">DSM 16695</strain>
    </source>
</reference>
<dbReference type="PANTHER" id="PTHR43306">
    <property type="entry name" value="7,8-DIHYDRO-6-HYDROXYMETHYLPTERIN DIMETHYLTRANSFERASE"/>
    <property type="match status" value="1"/>
</dbReference>
<dbReference type="SFLD" id="SFLDG01100">
    <property type="entry name" value="methyltransferase_(Class_D)"/>
    <property type="match status" value="1"/>
</dbReference>
<keyword evidence="4" id="KW-0408">Iron</keyword>
<proteinExistence type="predicted"/>
<evidence type="ECO:0000256" key="4">
    <source>
        <dbReference type="ARBA" id="ARBA00023004"/>
    </source>
</evidence>
<gene>
    <name evidence="7" type="ORF">GTA51_11710</name>
</gene>
<dbReference type="OrthoDB" id="9782387at2"/>
<dbReference type="Proteomes" id="UP000482487">
    <property type="component" value="Unassembled WGS sequence"/>
</dbReference>
<evidence type="ECO:0000313" key="7">
    <source>
        <dbReference type="EMBL" id="MYL83794.1"/>
    </source>
</evidence>
<evidence type="ECO:0000256" key="5">
    <source>
        <dbReference type="ARBA" id="ARBA00023014"/>
    </source>
</evidence>
<evidence type="ECO:0000256" key="1">
    <source>
        <dbReference type="ARBA" id="ARBA00001966"/>
    </source>
</evidence>
<keyword evidence="3" id="KW-0479">Metal-binding</keyword>